<dbReference type="Proteomes" id="UP001385389">
    <property type="component" value="Chromosome"/>
</dbReference>
<dbReference type="InterPro" id="IPR036388">
    <property type="entry name" value="WH-like_DNA-bd_sf"/>
</dbReference>
<dbReference type="InterPro" id="IPR039420">
    <property type="entry name" value="WalR-like"/>
</dbReference>
<evidence type="ECO:0000259" key="9">
    <source>
        <dbReference type="PROSITE" id="PS51755"/>
    </source>
</evidence>
<evidence type="ECO:0000256" key="4">
    <source>
        <dbReference type="ARBA" id="ARBA00023125"/>
    </source>
</evidence>
<dbReference type="PANTHER" id="PTHR48111">
    <property type="entry name" value="REGULATOR OF RPOS"/>
    <property type="match status" value="1"/>
</dbReference>
<dbReference type="PROSITE" id="PS50110">
    <property type="entry name" value="RESPONSE_REGULATORY"/>
    <property type="match status" value="1"/>
</dbReference>
<dbReference type="Gene3D" id="1.10.10.10">
    <property type="entry name" value="Winged helix-like DNA-binding domain superfamily/Winged helix DNA-binding domain"/>
    <property type="match status" value="1"/>
</dbReference>
<dbReference type="InterPro" id="IPR016032">
    <property type="entry name" value="Sig_transdc_resp-reg_C-effctor"/>
</dbReference>
<dbReference type="InterPro" id="IPR001867">
    <property type="entry name" value="OmpR/PhoB-type_DNA-bd"/>
</dbReference>
<keyword evidence="11" id="KW-1185">Reference proteome</keyword>
<dbReference type="SUPFAM" id="SSF46894">
    <property type="entry name" value="C-terminal effector domain of the bipartite response regulators"/>
    <property type="match status" value="1"/>
</dbReference>
<dbReference type="PROSITE" id="PS51755">
    <property type="entry name" value="OMPR_PHOB"/>
    <property type="match status" value="1"/>
</dbReference>
<proteinExistence type="predicted"/>
<dbReference type="Gene3D" id="6.10.250.690">
    <property type="match status" value="1"/>
</dbReference>
<evidence type="ECO:0000256" key="6">
    <source>
        <dbReference type="PROSITE-ProRule" id="PRU00169"/>
    </source>
</evidence>
<feature type="domain" description="OmpR/PhoB-type" evidence="9">
    <location>
        <begin position="126"/>
        <end position="225"/>
    </location>
</feature>
<accession>A0ABZ2IZH3</accession>
<evidence type="ECO:0000313" key="10">
    <source>
        <dbReference type="EMBL" id="WWX24037.1"/>
    </source>
</evidence>
<evidence type="ECO:0000256" key="1">
    <source>
        <dbReference type="ARBA" id="ARBA00022553"/>
    </source>
</evidence>
<dbReference type="InterPro" id="IPR011006">
    <property type="entry name" value="CheY-like_superfamily"/>
</dbReference>
<evidence type="ECO:0000313" key="11">
    <source>
        <dbReference type="Proteomes" id="UP001385389"/>
    </source>
</evidence>
<evidence type="ECO:0000256" key="7">
    <source>
        <dbReference type="PROSITE-ProRule" id="PRU01091"/>
    </source>
</evidence>
<dbReference type="RefSeq" id="WP_338669733.1">
    <property type="nucleotide sequence ID" value="NZ_CP146609.1"/>
</dbReference>
<keyword evidence="2" id="KW-0902">Two-component regulatory system</keyword>
<dbReference type="CDD" id="cd00383">
    <property type="entry name" value="trans_reg_C"/>
    <property type="match status" value="1"/>
</dbReference>
<reference evidence="10 11" key="1">
    <citation type="submission" date="2024-03" db="EMBL/GenBank/DDBJ databases">
        <title>Phenotype and Genome Characterization of a Sulfate-Reducing Bacterium Pseudodesulfovibrio sp. strain 5S69, isolated from Petroleum Reservoir in Tatarstan (Russia).</title>
        <authorList>
            <person name="Bidzhieva S.K."/>
            <person name="Kadnikov V."/>
            <person name="Tourova T.P."/>
            <person name="Samigullina S.R."/>
            <person name="Sokolova D.S."/>
            <person name="Poltaraus A.B."/>
            <person name="Avtukh A.N."/>
            <person name="Tereshina V.M."/>
            <person name="Mardanov A.V."/>
            <person name="Nazina T.N."/>
        </authorList>
    </citation>
    <scope>NUCLEOTIDE SEQUENCE [LARGE SCALE GENOMIC DNA]</scope>
    <source>
        <strain evidence="10 11">5S69</strain>
    </source>
</reference>
<name>A0ABZ2IZH3_9BACT</name>
<keyword evidence="1 6" id="KW-0597">Phosphoprotein</keyword>
<dbReference type="SMART" id="SM00862">
    <property type="entry name" value="Trans_reg_C"/>
    <property type="match status" value="1"/>
</dbReference>
<keyword evidence="4 7" id="KW-0238">DNA-binding</keyword>
<sequence>MANTILVIEDDADLQQLLKEYLAGFGYTVHPEGTPEAGLDAFKSLSPDLVILDVMLPGINGFEVCRRIRQDSQIPIIMLTARGDVMDRVAGLEIGADDYLPKPFEPRELVARIQSILRRSQHNTTSGKGEFGSLRIDFDGRAALLNGEDIGLTTNEFNALAVLARNPGKTFSRDDLMQELRGLDSESFNRSIDITMSRIRQKLGDDPKHPRYIKTIWGTGYAFIGQGSEDG</sequence>
<evidence type="ECO:0000256" key="5">
    <source>
        <dbReference type="ARBA" id="ARBA00023163"/>
    </source>
</evidence>
<gene>
    <name evidence="10" type="ORF">V8V93_07435</name>
</gene>
<evidence type="ECO:0000256" key="2">
    <source>
        <dbReference type="ARBA" id="ARBA00023012"/>
    </source>
</evidence>
<keyword evidence="3" id="KW-0805">Transcription regulation</keyword>
<evidence type="ECO:0000259" key="8">
    <source>
        <dbReference type="PROSITE" id="PS50110"/>
    </source>
</evidence>
<dbReference type="InterPro" id="IPR001789">
    <property type="entry name" value="Sig_transdc_resp-reg_receiver"/>
</dbReference>
<protein>
    <submittedName>
        <fullName evidence="10">Response regulator transcription factor</fullName>
    </submittedName>
</protein>
<dbReference type="Pfam" id="PF00072">
    <property type="entry name" value="Response_reg"/>
    <property type="match status" value="1"/>
</dbReference>
<feature type="domain" description="Response regulatory" evidence="8">
    <location>
        <begin position="4"/>
        <end position="117"/>
    </location>
</feature>
<dbReference type="PANTHER" id="PTHR48111:SF4">
    <property type="entry name" value="DNA-BINDING DUAL TRANSCRIPTIONAL REGULATOR OMPR"/>
    <property type="match status" value="1"/>
</dbReference>
<dbReference type="SMART" id="SM00448">
    <property type="entry name" value="REC"/>
    <property type="match status" value="1"/>
</dbReference>
<dbReference type="Gene3D" id="3.40.50.2300">
    <property type="match status" value="1"/>
</dbReference>
<feature type="DNA-binding region" description="OmpR/PhoB-type" evidence="7">
    <location>
        <begin position="126"/>
        <end position="225"/>
    </location>
</feature>
<dbReference type="EMBL" id="CP146609">
    <property type="protein sequence ID" value="WWX24037.1"/>
    <property type="molecule type" value="Genomic_DNA"/>
</dbReference>
<organism evidence="10 11">
    <name type="scientific">Pseudodesulfovibrio methanolicus</name>
    <dbReference type="NCBI Taxonomy" id="3126690"/>
    <lineage>
        <taxon>Bacteria</taxon>
        <taxon>Pseudomonadati</taxon>
        <taxon>Thermodesulfobacteriota</taxon>
        <taxon>Desulfovibrionia</taxon>
        <taxon>Desulfovibrionales</taxon>
        <taxon>Desulfovibrionaceae</taxon>
    </lineage>
</organism>
<dbReference type="SUPFAM" id="SSF52172">
    <property type="entry name" value="CheY-like"/>
    <property type="match status" value="1"/>
</dbReference>
<feature type="modified residue" description="4-aspartylphosphate" evidence="6">
    <location>
        <position position="53"/>
    </location>
</feature>
<dbReference type="Pfam" id="PF00486">
    <property type="entry name" value="Trans_reg_C"/>
    <property type="match status" value="1"/>
</dbReference>
<keyword evidence="5" id="KW-0804">Transcription</keyword>
<evidence type="ECO:0000256" key="3">
    <source>
        <dbReference type="ARBA" id="ARBA00023015"/>
    </source>
</evidence>